<feature type="domain" description="Orotate phosphoribosyltransferase-like" evidence="2">
    <location>
        <begin position="42"/>
        <end position="231"/>
    </location>
</feature>
<dbReference type="InterPro" id="IPR029057">
    <property type="entry name" value="PRTase-like"/>
</dbReference>
<feature type="domain" description="TRSP" evidence="1">
    <location>
        <begin position="278"/>
        <end position="375"/>
    </location>
</feature>
<dbReference type="InterPro" id="IPR000836">
    <property type="entry name" value="PRTase_dom"/>
</dbReference>
<dbReference type="Pfam" id="PF12500">
    <property type="entry name" value="TRSP"/>
    <property type="match status" value="1"/>
</dbReference>
<evidence type="ECO:0000313" key="4">
    <source>
        <dbReference type="Proteomes" id="UP000199470"/>
    </source>
</evidence>
<evidence type="ECO:0000259" key="2">
    <source>
        <dbReference type="Pfam" id="PF15609"/>
    </source>
</evidence>
<dbReference type="STRING" id="758825.SAMN02982985_05134"/>
<name>A0A1I4TAK1_9BURK</name>
<dbReference type="AlphaFoldDB" id="A0A1I4TAK1"/>
<gene>
    <name evidence="3" type="ORF">SAMN02982985_05134</name>
</gene>
<proteinExistence type="predicted"/>
<dbReference type="OrthoDB" id="56827at2"/>
<sequence length="400" mass="42607">MSGAVDGAASAAAPHAGSWQVELPTGTLQLRVDSSEFAPDSLLGYAARDNAKRGFLFLSKVLGKHWPVTPQRMAQIHASLAAGVPELPGPVVFISLAETGIGLGQGVFEAWQRDHPGQPALFLHTTRYRVGAAPLIEFEEAHSHAPRQFLHWPEDEAQRALFTGMRSLVLIDDEASTGNTFVNLLNACRQVQPDIAHLHLAVITNFMGEQGGAALAQRCGLPLTLGACLRGGYQFAPGAVASSAAPAQRFDADAERGASASFGRRGRSAPLRLPDALVERLAADIGAGQSVLVLGTGEFMHAAYVLGAALARDGVDLAIQSTTRSPILRWGAVGQVLEFADNYGEGVPNFLYNVSPGQYDHVFICHETPPNAALFELAALLDARLFHFISEALVEEIPVR</sequence>
<dbReference type="InterPro" id="IPR011214">
    <property type="entry name" value="UCP020967"/>
</dbReference>
<dbReference type="CDD" id="cd06223">
    <property type="entry name" value="PRTases_typeI"/>
    <property type="match status" value="1"/>
</dbReference>
<organism evidence="3 4">
    <name type="scientific">Rugamonas rubra</name>
    <dbReference type="NCBI Taxonomy" id="758825"/>
    <lineage>
        <taxon>Bacteria</taxon>
        <taxon>Pseudomonadati</taxon>
        <taxon>Pseudomonadota</taxon>
        <taxon>Betaproteobacteria</taxon>
        <taxon>Burkholderiales</taxon>
        <taxon>Oxalobacteraceae</taxon>
        <taxon>Telluria group</taxon>
        <taxon>Rugamonas</taxon>
    </lineage>
</organism>
<dbReference type="PIRSF" id="PIRSF020967">
    <property type="entry name" value="UCP020967"/>
    <property type="match status" value="1"/>
</dbReference>
<dbReference type="Proteomes" id="UP000199470">
    <property type="component" value="Unassembled WGS sequence"/>
</dbReference>
<evidence type="ECO:0000313" key="3">
    <source>
        <dbReference type="EMBL" id="SFM73818.1"/>
    </source>
</evidence>
<accession>A0A1I4TAK1</accession>
<reference evidence="3 4" key="1">
    <citation type="submission" date="2016-10" db="EMBL/GenBank/DDBJ databases">
        <authorList>
            <person name="de Groot N.N."/>
        </authorList>
    </citation>
    <scope>NUCLEOTIDE SEQUENCE [LARGE SCALE GENOMIC DNA]</scope>
    <source>
        <strain evidence="3 4">ATCC 43154</strain>
    </source>
</reference>
<keyword evidence="4" id="KW-1185">Reference proteome</keyword>
<dbReference type="InterPro" id="IPR022537">
    <property type="entry name" value="TRSP_dom"/>
</dbReference>
<evidence type="ECO:0000259" key="1">
    <source>
        <dbReference type="Pfam" id="PF12500"/>
    </source>
</evidence>
<dbReference type="Pfam" id="PF15609">
    <property type="entry name" value="PRTase_2"/>
    <property type="match status" value="1"/>
</dbReference>
<dbReference type="InterPro" id="IPR041688">
    <property type="entry name" value="PRTase_2"/>
</dbReference>
<protein>
    <submittedName>
        <fullName evidence="3">TRSP domain C terminus to PRTase_2</fullName>
    </submittedName>
</protein>
<dbReference type="SUPFAM" id="SSF53271">
    <property type="entry name" value="PRTase-like"/>
    <property type="match status" value="1"/>
</dbReference>
<dbReference type="EMBL" id="FOTW01000030">
    <property type="protein sequence ID" value="SFM73818.1"/>
    <property type="molecule type" value="Genomic_DNA"/>
</dbReference>
<dbReference type="RefSeq" id="WP_093390542.1">
    <property type="nucleotide sequence ID" value="NZ_FOTW01000030.1"/>
</dbReference>